<dbReference type="EMBL" id="MUKV01000002">
    <property type="protein sequence ID" value="OQS43793.1"/>
    <property type="molecule type" value="Genomic_DNA"/>
</dbReference>
<evidence type="ECO:0000313" key="3">
    <source>
        <dbReference type="Proteomes" id="UP000192721"/>
    </source>
</evidence>
<proteinExistence type="inferred from homology"/>
<keyword evidence="1" id="KW-1133">Transmembrane helix</keyword>
<dbReference type="Proteomes" id="UP000192721">
    <property type="component" value="Unassembled WGS sequence"/>
</dbReference>
<comment type="caution">
    <text evidence="1">Lacks conserved residue(s) required for the propagation of feature annotation.</text>
</comment>
<dbReference type="CDD" id="cd06662">
    <property type="entry name" value="SURF1"/>
    <property type="match status" value="1"/>
</dbReference>
<keyword evidence="1" id="KW-1003">Cell membrane</keyword>
<comment type="subcellular location">
    <subcellularLocation>
        <location evidence="1">Cell membrane</location>
        <topology evidence="1">Multi-pass membrane protein</topology>
    </subcellularLocation>
</comment>
<dbReference type="GO" id="GO:0005886">
    <property type="term" value="C:plasma membrane"/>
    <property type="evidence" value="ECO:0007669"/>
    <property type="project" value="UniProtKB-SubCell"/>
</dbReference>
<name>A0A1W0DA13_9NEIS</name>
<reference evidence="2 3" key="1">
    <citation type="submission" date="2017-02" db="EMBL/GenBank/DDBJ databases">
        <title>Chromobacterium haemolyticum H5244.</title>
        <authorList>
            <person name="Gulvik C.A."/>
        </authorList>
    </citation>
    <scope>NUCLEOTIDE SEQUENCE [LARGE SCALE GENOMIC DNA]</scope>
    <source>
        <strain evidence="2 3">H5244</strain>
    </source>
</reference>
<protein>
    <recommendedName>
        <fullName evidence="1">SURF1-like protein</fullName>
    </recommendedName>
</protein>
<comment type="similarity">
    <text evidence="1">Belongs to the SURF1 family.</text>
</comment>
<organism evidence="2 3">
    <name type="scientific">Chromobacterium haemolyticum</name>
    <dbReference type="NCBI Taxonomy" id="394935"/>
    <lineage>
        <taxon>Bacteria</taxon>
        <taxon>Pseudomonadati</taxon>
        <taxon>Pseudomonadota</taxon>
        <taxon>Betaproteobacteria</taxon>
        <taxon>Neisseriales</taxon>
        <taxon>Chromobacteriaceae</taxon>
        <taxon>Chromobacterium</taxon>
    </lineage>
</organism>
<feature type="transmembrane region" description="Helical" evidence="1">
    <location>
        <begin position="182"/>
        <end position="202"/>
    </location>
</feature>
<gene>
    <name evidence="2" type="ORF">B0T45_02290</name>
</gene>
<accession>A0A1W0DA13</accession>
<keyword evidence="1" id="KW-0472">Membrane</keyword>
<comment type="caution">
    <text evidence="2">The sequence shown here is derived from an EMBL/GenBank/DDBJ whole genome shotgun (WGS) entry which is preliminary data.</text>
</comment>
<evidence type="ECO:0000313" key="2">
    <source>
        <dbReference type="EMBL" id="OQS43793.1"/>
    </source>
</evidence>
<dbReference type="Pfam" id="PF02104">
    <property type="entry name" value="SURF1"/>
    <property type="match status" value="1"/>
</dbReference>
<dbReference type="PROSITE" id="PS50895">
    <property type="entry name" value="SURF1"/>
    <property type="match status" value="1"/>
</dbReference>
<keyword evidence="1" id="KW-0812">Transmembrane</keyword>
<dbReference type="AlphaFoldDB" id="A0A1W0DA13"/>
<sequence>MAVLPFFLAAWQWQRAQEKTELLRSLTSAIGVPPVSLIYREASPQPEFSRVALPGAHPAGPVLQLENSYLGEVKGRRMLQPWRLEDGAMALVDLGWLADGVPLPDIDSQALTLRGHWMPLPRHFVLPGAVAGVEGRVDAIDMAALRQRYPGHWHQGVVVLEHSPDPLRHWPVLPEFMPERHYAYAAQWLLLGLLLLLSLHTLRRRSHEPRR</sequence>
<evidence type="ECO:0000256" key="1">
    <source>
        <dbReference type="RuleBase" id="RU363076"/>
    </source>
</evidence>
<dbReference type="InterPro" id="IPR002994">
    <property type="entry name" value="Surf1/Shy1"/>
</dbReference>